<organism evidence="1 2">
    <name type="scientific">Paspalum vaginatum</name>
    <name type="common">seashore paspalum</name>
    <dbReference type="NCBI Taxonomy" id="158149"/>
    <lineage>
        <taxon>Eukaryota</taxon>
        <taxon>Viridiplantae</taxon>
        <taxon>Streptophyta</taxon>
        <taxon>Embryophyta</taxon>
        <taxon>Tracheophyta</taxon>
        <taxon>Spermatophyta</taxon>
        <taxon>Magnoliopsida</taxon>
        <taxon>Liliopsida</taxon>
        <taxon>Poales</taxon>
        <taxon>Poaceae</taxon>
        <taxon>PACMAD clade</taxon>
        <taxon>Panicoideae</taxon>
        <taxon>Andropogonodae</taxon>
        <taxon>Paspaleae</taxon>
        <taxon>Paspalinae</taxon>
        <taxon>Paspalum</taxon>
    </lineage>
</organism>
<accession>A0A9W7X9G9</accession>
<name>A0A9W7X9G9_9POAL</name>
<comment type="caution">
    <text evidence="1">The sequence shown here is derived from an EMBL/GenBank/DDBJ whole genome shotgun (WGS) entry which is preliminary data.</text>
</comment>
<keyword evidence="2" id="KW-1185">Reference proteome</keyword>
<dbReference type="Proteomes" id="UP001164776">
    <property type="component" value="Unassembled WGS sequence"/>
</dbReference>
<evidence type="ECO:0000313" key="1">
    <source>
        <dbReference type="EMBL" id="KAJ1254809.1"/>
    </source>
</evidence>
<proteinExistence type="predicted"/>
<dbReference type="AlphaFoldDB" id="A0A9W7X9G9"/>
<feature type="non-terminal residue" evidence="1">
    <location>
        <position position="182"/>
    </location>
</feature>
<reference evidence="1 2" key="1">
    <citation type="submission" date="2022-10" db="EMBL/GenBank/DDBJ databases">
        <title>WGS assembly of Paspalum vaginatum 540-79.</title>
        <authorList>
            <person name="Sun G."/>
            <person name="Wase N."/>
            <person name="Shu S."/>
            <person name="Jenkins J."/>
            <person name="Zhou B."/>
            <person name="Torres-Rodriguez J."/>
            <person name="Chen C."/>
            <person name="Sandor L."/>
            <person name="Plott C."/>
            <person name="Yoshinga Y."/>
            <person name="Daum C."/>
            <person name="Qi P."/>
            <person name="Barry K."/>
            <person name="Lipzen A."/>
            <person name="Berry L."/>
            <person name="Pedersen C."/>
            <person name="Gottilla T."/>
            <person name="Foltz A."/>
            <person name="Yu H."/>
            <person name="O'Malley R."/>
            <person name="Zhang C."/>
            <person name="Devos K."/>
            <person name="Sigmon B."/>
            <person name="Yu B."/>
            <person name="Obata T."/>
            <person name="Schmutz J."/>
            <person name="Schnable J."/>
        </authorList>
    </citation>
    <scope>NUCLEOTIDE SEQUENCE [LARGE SCALE GENOMIC DNA]</scope>
    <source>
        <strain evidence="2">cv. 540-79</strain>
    </source>
</reference>
<dbReference type="EMBL" id="MU629891">
    <property type="protein sequence ID" value="KAJ1254809.1"/>
    <property type="molecule type" value="Genomic_DNA"/>
</dbReference>
<dbReference type="OrthoDB" id="680707at2759"/>
<protein>
    <submittedName>
        <fullName evidence="1">Uncharacterized protein</fullName>
    </submittedName>
</protein>
<sequence>MDANTYFQFKIKLLGNRKKARKDAVCWSIEKIVDSDLINIKDLVESIVLECPLGYLEVGHIQYHDVVMKTFPEVISDQDLMSMFAKHKAIKVVTMFIQYCDTSEPYVPITEWEIDEQMQQDNNTGIDDDDYLRNPLPENEHIGVDDEAMYLEDEPINHFSVVVYSEKEKDKDFVPEDDSEDG</sequence>
<gene>
    <name evidence="1" type="ORF">BS78_K323700</name>
</gene>
<evidence type="ECO:0000313" key="2">
    <source>
        <dbReference type="Proteomes" id="UP001164776"/>
    </source>
</evidence>